<name>A0ABX2CZD9_9CYAN</name>
<evidence type="ECO:0000313" key="1">
    <source>
        <dbReference type="EMBL" id="NQE34805.1"/>
    </source>
</evidence>
<organism evidence="1 2">
    <name type="scientific">Microcoleus asticus IPMA8</name>
    <dbReference type="NCBI Taxonomy" id="2563858"/>
    <lineage>
        <taxon>Bacteria</taxon>
        <taxon>Bacillati</taxon>
        <taxon>Cyanobacteriota</taxon>
        <taxon>Cyanophyceae</taxon>
        <taxon>Oscillatoriophycideae</taxon>
        <taxon>Oscillatoriales</taxon>
        <taxon>Microcoleaceae</taxon>
        <taxon>Microcoleus</taxon>
        <taxon>Microcoleus asticus</taxon>
    </lineage>
</organism>
<accession>A0ABX2CZD9</accession>
<evidence type="ECO:0000313" key="2">
    <source>
        <dbReference type="Proteomes" id="UP000702425"/>
    </source>
</evidence>
<dbReference type="Proteomes" id="UP000702425">
    <property type="component" value="Unassembled WGS sequence"/>
</dbReference>
<proteinExistence type="predicted"/>
<comment type="caution">
    <text evidence="1">The sequence shown here is derived from an EMBL/GenBank/DDBJ whole genome shotgun (WGS) entry which is preliminary data.</text>
</comment>
<reference evidence="1 2" key="1">
    <citation type="journal article" date="2020" name="Sci. Rep.">
        <title>A novel cyanobacterial geosmin producer, revising GeoA distribution and dispersion patterns in Bacteria.</title>
        <authorList>
            <person name="Churro C."/>
            <person name="Semedo-Aguiar A.P."/>
            <person name="Silva A.D."/>
            <person name="Pereira-Leal J.B."/>
            <person name="Leite R.B."/>
        </authorList>
    </citation>
    <scope>NUCLEOTIDE SEQUENCE [LARGE SCALE GENOMIC DNA]</scope>
    <source>
        <strain evidence="1 2">IPMA8</strain>
    </source>
</reference>
<gene>
    <name evidence="1" type="ORF">E5S67_02534</name>
</gene>
<sequence>MALSPHSEDFRFQTGVETNGKLRAKVESAGPEYSGVVNSNF</sequence>
<dbReference type="EMBL" id="SRRZ01000040">
    <property type="protein sequence ID" value="NQE34805.1"/>
    <property type="molecule type" value="Genomic_DNA"/>
</dbReference>
<protein>
    <submittedName>
        <fullName evidence="1">Uncharacterized protein</fullName>
    </submittedName>
</protein>
<keyword evidence="2" id="KW-1185">Reference proteome</keyword>